<keyword evidence="2" id="KW-1185">Reference proteome</keyword>
<gene>
    <name evidence="1" type="ORF">EVAR_32628_1</name>
</gene>
<dbReference type="AlphaFoldDB" id="A0A4C1WH30"/>
<protein>
    <submittedName>
        <fullName evidence="1">Uncharacterized protein</fullName>
    </submittedName>
</protein>
<evidence type="ECO:0000313" key="1">
    <source>
        <dbReference type="EMBL" id="GBP50383.1"/>
    </source>
</evidence>
<dbReference type="EMBL" id="BGZK01000564">
    <property type="protein sequence ID" value="GBP50383.1"/>
    <property type="molecule type" value="Genomic_DNA"/>
</dbReference>
<sequence>MQKDFERLPKGNTNLGLGRRWGQRGRWGRPGIWGLKVQVCCARLVGLTGVSDGSARCLCLRVRRCSIREGPAVGHFRPIESGRPGSENLSSFGSRTIERATLYFDIDSGPANGRRYLATLSDYSQRSTALPS</sequence>
<dbReference type="Proteomes" id="UP000299102">
    <property type="component" value="Unassembled WGS sequence"/>
</dbReference>
<comment type="caution">
    <text evidence="1">The sequence shown here is derived from an EMBL/GenBank/DDBJ whole genome shotgun (WGS) entry which is preliminary data.</text>
</comment>
<organism evidence="1 2">
    <name type="scientific">Eumeta variegata</name>
    <name type="common">Bagworm moth</name>
    <name type="synonym">Eumeta japonica</name>
    <dbReference type="NCBI Taxonomy" id="151549"/>
    <lineage>
        <taxon>Eukaryota</taxon>
        <taxon>Metazoa</taxon>
        <taxon>Ecdysozoa</taxon>
        <taxon>Arthropoda</taxon>
        <taxon>Hexapoda</taxon>
        <taxon>Insecta</taxon>
        <taxon>Pterygota</taxon>
        <taxon>Neoptera</taxon>
        <taxon>Endopterygota</taxon>
        <taxon>Lepidoptera</taxon>
        <taxon>Glossata</taxon>
        <taxon>Ditrysia</taxon>
        <taxon>Tineoidea</taxon>
        <taxon>Psychidae</taxon>
        <taxon>Oiketicinae</taxon>
        <taxon>Eumeta</taxon>
    </lineage>
</organism>
<name>A0A4C1WH30_EUMVA</name>
<evidence type="ECO:0000313" key="2">
    <source>
        <dbReference type="Proteomes" id="UP000299102"/>
    </source>
</evidence>
<accession>A0A4C1WH30</accession>
<reference evidence="1 2" key="1">
    <citation type="journal article" date="2019" name="Commun. Biol.">
        <title>The bagworm genome reveals a unique fibroin gene that provides high tensile strength.</title>
        <authorList>
            <person name="Kono N."/>
            <person name="Nakamura H."/>
            <person name="Ohtoshi R."/>
            <person name="Tomita M."/>
            <person name="Numata K."/>
            <person name="Arakawa K."/>
        </authorList>
    </citation>
    <scope>NUCLEOTIDE SEQUENCE [LARGE SCALE GENOMIC DNA]</scope>
</reference>
<proteinExistence type="predicted"/>